<dbReference type="Pfam" id="PF13302">
    <property type="entry name" value="Acetyltransf_3"/>
    <property type="match status" value="1"/>
</dbReference>
<dbReference type="Gene3D" id="3.40.630.30">
    <property type="match status" value="1"/>
</dbReference>
<keyword evidence="2" id="KW-0808">Transferase</keyword>
<organism evidence="2 3">
    <name type="scientific">Comamonas serinivorans</name>
    <dbReference type="NCBI Taxonomy" id="1082851"/>
    <lineage>
        <taxon>Bacteria</taxon>
        <taxon>Pseudomonadati</taxon>
        <taxon>Pseudomonadota</taxon>
        <taxon>Betaproteobacteria</taxon>
        <taxon>Burkholderiales</taxon>
        <taxon>Comamonadaceae</taxon>
        <taxon>Comamonas</taxon>
    </lineage>
</organism>
<dbReference type="EMBL" id="CP021455">
    <property type="protein sequence ID" value="ARU04131.1"/>
    <property type="molecule type" value="Genomic_DNA"/>
</dbReference>
<dbReference type="InterPro" id="IPR000182">
    <property type="entry name" value="GNAT_dom"/>
</dbReference>
<dbReference type="PROSITE" id="PS51186">
    <property type="entry name" value="GNAT"/>
    <property type="match status" value="1"/>
</dbReference>
<reference evidence="2 3" key="1">
    <citation type="submission" date="2017-05" db="EMBL/GenBank/DDBJ databases">
        <authorList>
            <person name="Song R."/>
            <person name="Chenine A.L."/>
            <person name="Ruprecht R.M."/>
        </authorList>
    </citation>
    <scope>NUCLEOTIDE SEQUENCE [LARGE SCALE GENOMIC DNA]</scope>
    <source>
        <strain evidence="2 3">DSM 26136</strain>
    </source>
</reference>
<evidence type="ECO:0000313" key="3">
    <source>
        <dbReference type="Proteomes" id="UP000196138"/>
    </source>
</evidence>
<feature type="domain" description="N-acetyltransferase" evidence="1">
    <location>
        <begin position="20"/>
        <end position="151"/>
    </location>
</feature>
<dbReference type="RefSeq" id="WP_087278079.1">
    <property type="nucleotide sequence ID" value="NZ_CP021455.1"/>
</dbReference>
<dbReference type="KEGG" id="cser:CCO03_05090"/>
<accession>A0A1Y0EL00</accession>
<keyword evidence="3" id="KW-1185">Reference proteome</keyword>
<dbReference type="InterPro" id="IPR016181">
    <property type="entry name" value="Acyl_CoA_acyltransferase"/>
</dbReference>
<dbReference type="Proteomes" id="UP000196138">
    <property type="component" value="Chromosome"/>
</dbReference>
<dbReference type="AlphaFoldDB" id="A0A1Y0EL00"/>
<dbReference type="SUPFAM" id="SSF55729">
    <property type="entry name" value="Acyl-CoA N-acyltransferases (Nat)"/>
    <property type="match status" value="1"/>
</dbReference>
<proteinExistence type="predicted"/>
<protein>
    <submittedName>
        <fullName evidence="2">Acetyltransferase</fullName>
    </submittedName>
</protein>
<sequence length="153" mass="17298">MGFSLHAFSDIPIPQWMALLRHPDVIRHMPLADPNWDEDAVAEWVQAKDAQWVDNGHGPLAIRVDGHFAGWGGFQREDGEADFALVLFPAYWGQGGRIVRHFMSRRAELGLEAVNILLPPSRLRTRGLSRLGFQRVGEVMLDGQRFLKFRSPG</sequence>
<evidence type="ECO:0000259" key="1">
    <source>
        <dbReference type="PROSITE" id="PS51186"/>
    </source>
</evidence>
<name>A0A1Y0EL00_9BURK</name>
<dbReference type="GO" id="GO:0016747">
    <property type="term" value="F:acyltransferase activity, transferring groups other than amino-acyl groups"/>
    <property type="evidence" value="ECO:0007669"/>
    <property type="project" value="InterPro"/>
</dbReference>
<gene>
    <name evidence="2" type="ORF">CCO03_05090</name>
</gene>
<dbReference type="OrthoDB" id="583082at2"/>
<evidence type="ECO:0000313" key="2">
    <source>
        <dbReference type="EMBL" id="ARU04131.1"/>
    </source>
</evidence>